<dbReference type="GO" id="GO:0009395">
    <property type="term" value="P:phospholipid catabolic process"/>
    <property type="evidence" value="ECO:0007669"/>
    <property type="project" value="TreeGrafter"/>
</dbReference>
<keyword evidence="6" id="KW-0325">Glycoprotein</keyword>
<gene>
    <name evidence="8" type="ORF">FKW44_015382</name>
</gene>
<dbReference type="AlphaFoldDB" id="A0A7T8H0V5"/>
<keyword evidence="2" id="KW-0732">Signal</keyword>
<evidence type="ECO:0000313" key="9">
    <source>
        <dbReference type="Proteomes" id="UP000595437"/>
    </source>
</evidence>
<proteinExistence type="inferred from homology"/>
<evidence type="ECO:0000256" key="4">
    <source>
        <dbReference type="ARBA" id="ARBA00022963"/>
    </source>
</evidence>
<evidence type="ECO:0000256" key="2">
    <source>
        <dbReference type="ARBA" id="ARBA00022729"/>
    </source>
</evidence>
<dbReference type="Proteomes" id="UP000595437">
    <property type="component" value="Chromosome 10"/>
</dbReference>
<evidence type="ECO:0000256" key="3">
    <source>
        <dbReference type="ARBA" id="ARBA00022801"/>
    </source>
</evidence>
<accession>A0A7T8H0V5</accession>
<dbReference type="InterPro" id="IPR007000">
    <property type="entry name" value="PLipase_B-like"/>
</dbReference>
<dbReference type="EC" id="3.1.1.-" evidence="7"/>
<dbReference type="Pfam" id="PF04916">
    <property type="entry name" value="Phospholip_B"/>
    <property type="match status" value="1"/>
</dbReference>
<sequence>MTTRANREASSYWHHVGLFYDQIRGFAEGYNKYAPPGRKINTSDLYFMNVMGDIEDLEQAFSHRLNISLPDHVLGSGSCSALIRLLPGTPISSLPTTHGTPTSRCYEF</sequence>
<protein>
    <recommendedName>
        <fullName evidence="7">Phospholipase B-like</fullName>
        <ecNumber evidence="7">3.1.1.-</ecNumber>
    </recommendedName>
</protein>
<comment type="similarity">
    <text evidence="1 7">Belongs to the phospholipase B-like family.</text>
</comment>
<evidence type="ECO:0000256" key="1">
    <source>
        <dbReference type="ARBA" id="ARBA00007835"/>
    </source>
</evidence>
<dbReference type="EMBL" id="CP045899">
    <property type="protein sequence ID" value="QQP41116.1"/>
    <property type="molecule type" value="Genomic_DNA"/>
</dbReference>
<name>A0A7T8H0V5_CALRO</name>
<dbReference type="OrthoDB" id="443524at2759"/>
<dbReference type="PANTHER" id="PTHR12370">
    <property type="entry name" value="PHOSPHOLIPASE B-RELATED"/>
    <property type="match status" value="1"/>
</dbReference>
<keyword evidence="9" id="KW-1185">Reference proteome</keyword>
<keyword evidence="5 7" id="KW-0443">Lipid metabolism</keyword>
<evidence type="ECO:0000256" key="5">
    <source>
        <dbReference type="ARBA" id="ARBA00023098"/>
    </source>
</evidence>
<organism evidence="8 9">
    <name type="scientific">Caligus rogercresseyi</name>
    <name type="common">Sea louse</name>
    <dbReference type="NCBI Taxonomy" id="217165"/>
    <lineage>
        <taxon>Eukaryota</taxon>
        <taxon>Metazoa</taxon>
        <taxon>Ecdysozoa</taxon>
        <taxon>Arthropoda</taxon>
        <taxon>Crustacea</taxon>
        <taxon>Multicrustacea</taxon>
        <taxon>Hexanauplia</taxon>
        <taxon>Copepoda</taxon>
        <taxon>Siphonostomatoida</taxon>
        <taxon>Caligidae</taxon>
        <taxon>Caligus</taxon>
    </lineage>
</organism>
<dbReference type="GO" id="GO:0004620">
    <property type="term" value="F:phospholipase activity"/>
    <property type="evidence" value="ECO:0007669"/>
    <property type="project" value="InterPro"/>
</dbReference>
<keyword evidence="3 7" id="KW-0378">Hydrolase</keyword>
<keyword evidence="4 7" id="KW-0442">Lipid degradation</keyword>
<reference evidence="9" key="1">
    <citation type="submission" date="2021-01" db="EMBL/GenBank/DDBJ databases">
        <title>Caligus Genome Assembly.</title>
        <authorList>
            <person name="Gallardo-Escarate C."/>
        </authorList>
    </citation>
    <scope>NUCLEOTIDE SEQUENCE [LARGE SCALE GENOMIC DNA]</scope>
</reference>
<comment type="function">
    <text evidence="7">Putative phospholipase.</text>
</comment>
<dbReference type="PANTHER" id="PTHR12370:SF3">
    <property type="entry name" value="PHOSPHOLIPASE B-LIKE 2-RELATED"/>
    <property type="match status" value="1"/>
</dbReference>
<dbReference type="Gene3D" id="3.60.60.30">
    <property type="match status" value="1"/>
</dbReference>
<dbReference type="GO" id="GO:0005576">
    <property type="term" value="C:extracellular region"/>
    <property type="evidence" value="ECO:0007669"/>
    <property type="project" value="TreeGrafter"/>
</dbReference>
<evidence type="ECO:0000313" key="8">
    <source>
        <dbReference type="EMBL" id="QQP41116.1"/>
    </source>
</evidence>
<evidence type="ECO:0000256" key="6">
    <source>
        <dbReference type="ARBA" id="ARBA00023180"/>
    </source>
</evidence>
<evidence type="ECO:0000256" key="7">
    <source>
        <dbReference type="RuleBase" id="RU364138"/>
    </source>
</evidence>